<keyword evidence="5" id="KW-0805">Transcription regulation</keyword>
<evidence type="ECO:0000256" key="8">
    <source>
        <dbReference type="PROSITE-ProRule" id="PRU00042"/>
    </source>
</evidence>
<comment type="caution">
    <text evidence="10">The sequence shown here is derived from an EMBL/GenBank/DDBJ whole genome shotgun (WGS) entry which is preliminary data.</text>
</comment>
<proteinExistence type="predicted"/>
<dbReference type="GO" id="GO:0008270">
    <property type="term" value="F:zinc ion binding"/>
    <property type="evidence" value="ECO:0007669"/>
    <property type="project" value="UniProtKB-KW"/>
</dbReference>
<evidence type="ECO:0000256" key="5">
    <source>
        <dbReference type="ARBA" id="ARBA00023015"/>
    </source>
</evidence>
<evidence type="ECO:0000313" key="10">
    <source>
        <dbReference type="EMBL" id="KAJ7982356.1"/>
    </source>
</evidence>
<evidence type="ECO:0000313" key="11">
    <source>
        <dbReference type="Proteomes" id="UP001163823"/>
    </source>
</evidence>
<dbReference type="EMBL" id="JARAOO010000001">
    <property type="protein sequence ID" value="KAJ7982356.1"/>
    <property type="molecule type" value="Genomic_DNA"/>
</dbReference>
<dbReference type="Pfam" id="PF00096">
    <property type="entry name" value="zf-C2H2"/>
    <property type="match status" value="3"/>
</dbReference>
<organism evidence="10 11">
    <name type="scientific">Quillaja saponaria</name>
    <name type="common">Soap bark tree</name>
    <dbReference type="NCBI Taxonomy" id="32244"/>
    <lineage>
        <taxon>Eukaryota</taxon>
        <taxon>Viridiplantae</taxon>
        <taxon>Streptophyta</taxon>
        <taxon>Embryophyta</taxon>
        <taxon>Tracheophyta</taxon>
        <taxon>Spermatophyta</taxon>
        <taxon>Magnoliopsida</taxon>
        <taxon>eudicotyledons</taxon>
        <taxon>Gunneridae</taxon>
        <taxon>Pentapetalae</taxon>
        <taxon>rosids</taxon>
        <taxon>fabids</taxon>
        <taxon>Fabales</taxon>
        <taxon>Quillajaceae</taxon>
        <taxon>Quillaja</taxon>
    </lineage>
</organism>
<name>A0AAD7VN97_QUISA</name>
<keyword evidence="4" id="KW-0862">Zinc</keyword>
<dbReference type="SMART" id="SM00355">
    <property type="entry name" value="ZnF_C2H2"/>
    <property type="match status" value="9"/>
</dbReference>
<dbReference type="PANTHER" id="PTHR46179:SF13">
    <property type="entry name" value="C2H2-TYPE DOMAIN-CONTAINING PROTEIN"/>
    <property type="match status" value="1"/>
</dbReference>
<dbReference type="PROSITE" id="PS50157">
    <property type="entry name" value="ZINC_FINGER_C2H2_2"/>
    <property type="match status" value="7"/>
</dbReference>
<evidence type="ECO:0000259" key="9">
    <source>
        <dbReference type="PROSITE" id="PS50157"/>
    </source>
</evidence>
<evidence type="ECO:0000256" key="6">
    <source>
        <dbReference type="ARBA" id="ARBA00023163"/>
    </source>
</evidence>
<keyword evidence="3 8" id="KW-0863">Zinc-finger</keyword>
<feature type="domain" description="C2H2-type" evidence="9">
    <location>
        <begin position="250"/>
        <end position="280"/>
    </location>
</feature>
<dbReference type="InterPro" id="IPR036236">
    <property type="entry name" value="Znf_C2H2_sf"/>
</dbReference>
<keyword evidence="7" id="KW-0539">Nucleus</keyword>
<evidence type="ECO:0000256" key="2">
    <source>
        <dbReference type="ARBA" id="ARBA00022723"/>
    </source>
</evidence>
<gene>
    <name evidence="10" type="ORF">O6P43_001489</name>
</gene>
<feature type="domain" description="C2H2-type" evidence="9">
    <location>
        <begin position="281"/>
        <end position="312"/>
    </location>
</feature>
<keyword evidence="6" id="KW-0804">Transcription</keyword>
<sequence>MDEAGESSERPVFRDIRRYYCDYCGICRSKKSLITSHMNAQHKEEMENSRDDADGEIESVKSNTCKECGVSFKKPAYLRQHMQSHSLERPFSCSFDDCYSSFRRKDHLTRHLLQHQGKLFKCPVENCNRDFAVQGNMKRHVNEIHGGDLSSANYEGQKQYVCPEIGCGKVFKFASKLQKHESSHVKLESVEAICLEPGCMKHFTNAQCLKAHIQSCHQYMPCEICGRKQLRKNIKRHLRTHELDNSSKRIKCEYKGCLHTFSNKSNLRIHVKAVHFEDKPFVCSFSGCGMRFSYKHVRDNHEKTGLHVYTRGDFQEMDEQFRSRPRGGRKRKCPTVEMLIRKRVTPPSQMDSWLLDHETE</sequence>
<dbReference type="GO" id="GO:0080084">
    <property type="term" value="F:5S rDNA binding"/>
    <property type="evidence" value="ECO:0007669"/>
    <property type="project" value="TreeGrafter"/>
</dbReference>
<dbReference type="InterPro" id="IPR051061">
    <property type="entry name" value="Zinc_finger_trans_reg"/>
</dbReference>
<feature type="domain" description="C2H2-type" evidence="9">
    <location>
        <begin position="120"/>
        <end position="150"/>
    </location>
</feature>
<accession>A0AAD7VN97</accession>
<dbReference type="KEGG" id="qsa:O6P43_001489"/>
<dbReference type="PROSITE" id="PS00028">
    <property type="entry name" value="ZINC_FINGER_C2H2_1"/>
    <property type="match status" value="7"/>
</dbReference>
<dbReference type="SUPFAM" id="SSF57667">
    <property type="entry name" value="beta-beta-alpha zinc fingers"/>
    <property type="match status" value="4"/>
</dbReference>
<dbReference type="Gene3D" id="3.30.160.60">
    <property type="entry name" value="Classic Zinc Finger"/>
    <property type="match status" value="6"/>
</dbReference>
<evidence type="ECO:0000256" key="7">
    <source>
        <dbReference type="ARBA" id="ARBA00023242"/>
    </source>
</evidence>
<keyword evidence="11" id="KW-1185">Reference proteome</keyword>
<feature type="domain" description="C2H2-type" evidence="9">
    <location>
        <begin position="91"/>
        <end position="120"/>
    </location>
</feature>
<dbReference type="Proteomes" id="UP001163823">
    <property type="component" value="Chromosome 1"/>
</dbReference>
<feature type="domain" description="C2H2-type" evidence="9">
    <location>
        <begin position="160"/>
        <end position="189"/>
    </location>
</feature>
<feature type="domain" description="C2H2-type" evidence="9">
    <location>
        <begin position="63"/>
        <end position="90"/>
    </location>
</feature>
<evidence type="ECO:0000256" key="1">
    <source>
        <dbReference type="ARBA" id="ARBA00004123"/>
    </source>
</evidence>
<keyword evidence="2" id="KW-0479">Metal-binding</keyword>
<protein>
    <submittedName>
        <fullName evidence="10">Transcription factor IIIA</fullName>
    </submittedName>
</protein>
<dbReference type="PANTHER" id="PTHR46179">
    <property type="entry name" value="ZINC FINGER PROTEIN"/>
    <property type="match status" value="1"/>
</dbReference>
<dbReference type="GO" id="GO:0003700">
    <property type="term" value="F:DNA-binding transcription factor activity"/>
    <property type="evidence" value="ECO:0007669"/>
    <property type="project" value="TreeGrafter"/>
</dbReference>
<evidence type="ECO:0000256" key="4">
    <source>
        <dbReference type="ARBA" id="ARBA00022833"/>
    </source>
</evidence>
<dbReference type="GO" id="GO:0005730">
    <property type="term" value="C:nucleolus"/>
    <property type="evidence" value="ECO:0007669"/>
    <property type="project" value="TreeGrafter"/>
</dbReference>
<feature type="domain" description="C2H2-type" evidence="9">
    <location>
        <begin position="19"/>
        <end position="47"/>
    </location>
</feature>
<reference evidence="10 11" key="1">
    <citation type="journal article" date="2023" name="Science">
        <title>Elucidation of the pathway for biosynthesis of saponin adjuvants from the soapbark tree.</title>
        <authorList>
            <person name="Reed J."/>
            <person name="Orme A."/>
            <person name="El-Demerdash A."/>
            <person name="Owen C."/>
            <person name="Martin L.B.B."/>
            <person name="Misra R.C."/>
            <person name="Kikuchi S."/>
            <person name="Rejzek M."/>
            <person name="Martin A.C."/>
            <person name="Harkess A."/>
            <person name="Leebens-Mack J."/>
            <person name="Louveau T."/>
            <person name="Stephenson M.J."/>
            <person name="Osbourn A."/>
        </authorList>
    </citation>
    <scope>NUCLEOTIDE SEQUENCE [LARGE SCALE GENOMIC DNA]</scope>
    <source>
        <strain evidence="10">S10</strain>
    </source>
</reference>
<dbReference type="GO" id="GO:0006357">
    <property type="term" value="P:regulation of transcription by RNA polymerase II"/>
    <property type="evidence" value="ECO:0007669"/>
    <property type="project" value="TreeGrafter"/>
</dbReference>
<evidence type="ECO:0000256" key="3">
    <source>
        <dbReference type="ARBA" id="ARBA00022771"/>
    </source>
</evidence>
<dbReference type="InterPro" id="IPR013087">
    <property type="entry name" value="Znf_C2H2_type"/>
</dbReference>
<dbReference type="AlphaFoldDB" id="A0AAD7VN97"/>
<comment type="subcellular location">
    <subcellularLocation>
        <location evidence="1">Nucleus</location>
    </subcellularLocation>
</comment>